<dbReference type="Proteomes" id="UP001341840">
    <property type="component" value="Unassembled WGS sequence"/>
</dbReference>
<gene>
    <name evidence="6" type="primary">UGT13_1</name>
    <name evidence="6" type="ORF">PIB30_001515</name>
</gene>
<dbReference type="InterPro" id="IPR035595">
    <property type="entry name" value="UDP_glycos_trans_CS"/>
</dbReference>
<accession>A0ABU6R364</accession>
<dbReference type="Pfam" id="PF00201">
    <property type="entry name" value="UDPGT"/>
    <property type="match status" value="1"/>
</dbReference>
<keyword evidence="2 4" id="KW-0328">Glycosyltransferase</keyword>
<keyword evidence="7" id="KW-1185">Reference proteome</keyword>
<organism evidence="6 7">
    <name type="scientific">Stylosanthes scabra</name>
    <dbReference type="NCBI Taxonomy" id="79078"/>
    <lineage>
        <taxon>Eukaryota</taxon>
        <taxon>Viridiplantae</taxon>
        <taxon>Streptophyta</taxon>
        <taxon>Embryophyta</taxon>
        <taxon>Tracheophyta</taxon>
        <taxon>Spermatophyta</taxon>
        <taxon>Magnoliopsida</taxon>
        <taxon>eudicotyledons</taxon>
        <taxon>Gunneridae</taxon>
        <taxon>Pentapetalae</taxon>
        <taxon>rosids</taxon>
        <taxon>fabids</taxon>
        <taxon>Fabales</taxon>
        <taxon>Fabaceae</taxon>
        <taxon>Papilionoideae</taxon>
        <taxon>50 kb inversion clade</taxon>
        <taxon>dalbergioids sensu lato</taxon>
        <taxon>Dalbergieae</taxon>
        <taxon>Pterocarpus clade</taxon>
        <taxon>Stylosanthes</taxon>
    </lineage>
</organism>
<evidence type="ECO:0000313" key="6">
    <source>
        <dbReference type="EMBL" id="MED6118282.1"/>
    </source>
</evidence>
<dbReference type="EMBL" id="JASCZI010030211">
    <property type="protein sequence ID" value="MED6118282.1"/>
    <property type="molecule type" value="Genomic_DNA"/>
</dbReference>
<dbReference type="InterPro" id="IPR002213">
    <property type="entry name" value="UDP_glucos_trans"/>
</dbReference>
<reference evidence="6 7" key="1">
    <citation type="journal article" date="2023" name="Plants (Basel)">
        <title>Bridging the Gap: Combining Genomics and Transcriptomics Approaches to Understand Stylosanthes scabra, an Orphan Legume from the Brazilian Caatinga.</title>
        <authorList>
            <person name="Ferreira-Neto J.R.C."/>
            <person name="da Silva M.D."/>
            <person name="Binneck E."/>
            <person name="de Melo N.F."/>
            <person name="da Silva R.H."/>
            <person name="de Melo A.L.T.M."/>
            <person name="Pandolfi V."/>
            <person name="Bustamante F.O."/>
            <person name="Brasileiro-Vidal A.C."/>
            <person name="Benko-Iseppon A.M."/>
        </authorList>
    </citation>
    <scope>NUCLEOTIDE SEQUENCE [LARGE SCALE GENOMIC DNA]</scope>
    <source>
        <tissue evidence="6">Leaves</tissue>
    </source>
</reference>
<sequence length="528" mass="57981">MGRGHLVPMVELARFITTHHNATISATLLLPSPPNTSTLHYISAVTAATPSITFHNLSHSNHNIIRTLQSFPTKPKAFIFDFFNHSAAAAAASLSIPTFYYFPNAASCVALFLYLPTIHQNSIKNGYSYVDMLRSIPGLPPLSPEDMPAPISDRHSRSYESFLTMSLQMRNSNGIIVNTFENLEPKATMALKNGACVPEPKTSPPVFCVGPLVSTIRGSDPVGDDGGKECLSWLNSQPSRSVVFLSFGSYGRFSKVQMREIAVALERSGKRFLWVVRDPMGTEEINLEALLTKGFLERTKEKGMVIKNWAPQVEVLSHDSVGGFVTHCGWNSVMEAVTFGVPMVAWPLYAEQNLNKVVIVEEMKVALPLKEDEGGFVRASELEERVVELMESERGRGKEVRERVLAARNGGAAALAGGGFSRVALDELQFQKLWWRTPSLTLVVTLSDFPGRLSLSQYSPLFTFLPSPFSSSFPNPNPDACHPQTVASSFRFGCHLSRSDHCRSSATTTVLFVEEEDVSICAAACLCL</sequence>
<comment type="caution">
    <text evidence="6">The sequence shown here is derived from an EMBL/GenBank/DDBJ whole genome shotgun (WGS) entry which is preliminary data.</text>
</comment>
<dbReference type="GO" id="GO:0050004">
    <property type="term" value="F:isoflavone 7-O-glucosyltransferase activity"/>
    <property type="evidence" value="ECO:0007669"/>
    <property type="project" value="UniProtKB-EC"/>
</dbReference>
<evidence type="ECO:0000313" key="7">
    <source>
        <dbReference type="Proteomes" id="UP001341840"/>
    </source>
</evidence>
<evidence type="ECO:0000256" key="2">
    <source>
        <dbReference type="ARBA" id="ARBA00022676"/>
    </source>
</evidence>
<dbReference type="PROSITE" id="PS00375">
    <property type="entry name" value="UDPGT"/>
    <property type="match status" value="1"/>
</dbReference>
<name>A0ABU6R364_9FABA</name>
<dbReference type="InterPro" id="IPR050481">
    <property type="entry name" value="UDP-glycosyltransf_plant"/>
</dbReference>
<proteinExistence type="inferred from homology"/>
<evidence type="ECO:0000256" key="4">
    <source>
        <dbReference type="RuleBase" id="RU003718"/>
    </source>
</evidence>
<dbReference type="EC" id="2.4.1.-" evidence="5"/>
<dbReference type="CDD" id="cd03784">
    <property type="entry name" value="GT1_Gtf-like"/>
    <property type="match status" value="1"/>
</dbReference>
<evidence type="ECO:0000256" key="3">
    <source>
        <dbReference type="ARBA" id="ARBA00022679"/>
    </source>
</evidence>
<protein>
    <recommendedName>
        <fullName evidence="5">Glycosyltransferase</fullName>
        <ecNumber evidence="5">2.4.1.-</ecNumber>
    </recommendedName>
</protein>
<dbReference type="Gene3D" id="3.40.50.2000">
    <property type="entry name" value="Glycogen Phosphorylase B"/>
    <property type="match status" value="2"/>
</dbReference>
<keyword evidence="3 4" id="KW-0808">Transferase</keyword>
<dbReference type="PANTHER" id="PTHR48048">
    <property type="entry name" value="GLYCOSYLTRANSFERASE"/>
    <property type="match status" value="1"/>
</dbReference>
<evidence type="ECO:0000256" key="1">
    <source>
        <dbReference type="ARBA" id="ARBA00009995"/>
    </source>
</evidence>
<comment type="similarity">
    <text evidence="1 4">Belongs to the UDP-glycosyltransferase family.</text>
</comment>
<evidence type="ECO:0000256" key="5">
    <source>
        <dbReference type="RuleBase" id="RU362057"/>
    </source>
</evidence>
<dbReference type="PANTHER" id="PTHR48048:SF30">
    <property type="entry name" value="GLYCOSYLTRANSFERASE"/>
    <property type="match status" value="1"/>
</dbReference>
<dbReference type="SUPFAM" id="SSF53756">
    <property type="entry name" value="UDP-Glycosyltransferase/glycogen phosphorylase"/>
    <property type="match status" value="1"/>
</dbReference>